<evidence type="ECO:0000313" key="5">
    <source>
        <dbReference type="Proteomes" id="UP000180252"/>
    </source>
</evidence>
<dbReference type="STRING" id="1278819.BHE19_04510"/>
<keyword evidence="6" id="KW-1185">Reference proteome</keyword>
<proteinExistence type="predicted"/>
<dbReference type="EMBL" id="MUHG01000005">
    <property type="protein sequence ID" value="OXB21081.1"/>
    <property type="molecule type" value="Genomic_DNA"/>
</dbReference>
<evidence type="ECO:0008006" key="7">
    <source>
        <dbReference type="Google" id="ProtNLM"/>
    </source>
</evidence>
<dbReference type="AlphaFoldDB" id="A0A1S1JEV9"/>
<dbReference type="Proteomes" id="UP000198319">
    <property type="component" value="Unassembled WGS sequence"/>
</dbReference>
<reference evidence="5" key="1">
    <citation type="submission" date="2016-09" db="EMBL/GenBank/DDBJ databases">
        <authorList>
            <person name="Chen S."/>
            <person name="Walker E."/>
        </authorList>
    </citation>
    <scope>NUCLEOTIDE SEQUENCE [LARGE SCALE GENOMIC DNA]</scope>
    <source>
        <strain evidence="5">MSU</strain>
    </source>
</reference>
<accession>A0A1S1JEV9</accession>
<name>A0A1S1JEV9_9FLAO</name>
<dbReference type="RefSeq" id="WP_070906426.1">
    <property type="nucleotide sequence ID" value="NZ_MIKE01000011.1"/>
</dbReference>
<feature type="chain" id="PRO_5010379650" description="Cell wall anchor protein" evidence="2">
    <location>
        <begin position="21"/>
        <end position="345"/>
    </location>
</feature>
<evidence type="ECO:0000313" key="6">
    <source>
        <dbReference type="Proteomes" id="UP000198319"/>
    </source>
</evidence>
<gene>
    <name evidence="4" type="ORF">B0A71_05690</name>
    <name evidence="3" type="ORF">BHE19_04510</name>
</gene>
<evidence type="ECO:0000313" key="4">
    <source>
        <dbReference type="EMBL" id="OXB21081.1"/>
    </source>
</evidence>
<organism evidence="3 5">
    <name type="scientific">Flavobacterium tructae</name>
    <dbReference type="NCBI Taxonomy" id="1114873"/>
    <lineage>
        <taxon>Bacteria</taxon>
        <taxon>Pseudomonadati</taxon>
        <taxon>Bacteroidota</taxon>
        <taxon>Flavobacteriia</taxon>
        <taxon>Flavobacteriales</taxon>
        <taxon>Flavobacteriaceae</taxon>
        <taxon>Flavobacterium</taxon>
    </lineage>
</organism>
<dbReference type="EMBL" id="MIKE01000011">
    <property type="protein sequence ID" value="OHT46773.1"/>
    <property type="molecule type" value="Genomic_DNA"/>
</dbReference>
<protein>
    <recommendedName>
        <fullName evidence="7">Cell wall anchor protein</fullName>
    </recommendedName>
</protein>
<keyword evidence="2" id="KW-0732">Signal</keyword>
<evidence type="ECO:0000256" key="2">
    <source>
        <dbReference type="SAM" id="SignalP"/>
    </source>
</evidence>
<keyword evidence="1" id="KW-0175">Coiled coil</keyword>
<sequence length="345" mass="38627">MKIKGLFTFFTLTLFQFLTAQTYELHNSINFNDVNDGRNVPDGITWFKPDALRYGIYRTSGTWDAPNYQQLKLAFRTGIVIDGGYENPKSGTVIQPNDGKVGIGIDTPSAKFEVRGNSAVYSDFASYPGKTVNGFLPNGKEPTLVISEKISGTMNWGVGGQFTYKGGLSFGRGGSGIYSVNPNPAGSSLYGDIRFHTTDWNGSDYTNFDRMVITLGGNVGIGTVSPLYKLDVCGTIRAQEVKVDLSGGCDFVFEDDYKLMDLNKLEEFVTRNKHLPEIASEKEMIANGLEMKEFQMKLLQKIEELTLYTIEQNKKLEIQNKKSEKQEKELKLMKQKIKRLESSRK</sequence>
<evidence type="ECO:0000256" key="1">
    <source>
        <dbReference type="SAM" id="Coils"/>
    </source>
</evidence>
<evidence type="ECO:0000313" key="3">
    <source>
        <dbReference type="EMBL" id="OHT46773.1"/>
    </source>
</evidence>
<feature type="coiled-coil region" evidence="1">
    <location>
        <begin position="311"/>
        <end position="343"/>
    </location>
</feature>
<reference evidence="3" key="2">
    <citation type="submission" date="2016-09" db="EMBL/GenBank/DDBJ databases">
        <authorList>
            <person name="Capua I."/>
            <person name="De Benedictis P."/>
            <person name="Joannis T."/>
            <person name="Lombin L.H."/>
            <person name="Cattoli G."/>
        </authorList>
    </citation>
    <scope>NUCLEOTIDE SEQUENCE [LARGE SCALE GENOMIC DNA]</scope>
    <source>
        <strain evidence="3">MSU</strain>
    </source>
</reference>
<dbReference type="OrthoDB" id="1357586at2"/>
<dbReference type="Proteomes" id="UP000180252">
    <property type="component" value="Unassembled WGS sequence"/>
</dbReference>
<reference evidence="4 6" key="3">
    <citation type="submission" date="2016-11" db="EMBL/GenBank/DDBJ databases">
        <title>Whole genomes of Flavobacteriaceae.</title>
        <authorList>
            <person name="Stine C."/>
            <person name="Li C."/>
            <person name="Tadesse D."/>
        </authorList>
    </citation>
    <scope>NUCLEOTIDE SEQUENCE [LARGE SCALE GENOMIC DNA]</scope>
    <source>
        <strain evidence="4 6">ATCC BAA-2541</strain>
    </source>
</reference>
<feature type="signal peptide" evidence="2">
    <location>
        <begin position="1"/>
        <end position="20"/>
    </location>
</feature>
<comment type="caution">
    <text evidence="3">The sequence shown here is derived from an EMBL/GenBank/DDBJ whole genome shotgun (WGS) entry which is preliminary data.</text>
</comment>